<dbReference type="SUPFAM" id="SSF103247">
    <property type="entry name" value="TT1751-like"/>
    <property type="match status" value="1"/>
</dbReference>
<name>A0A494VHR5_9SPHI</name>
<gene>
    <name evidence="2" type="ORF">HYN43_002905</name>
</gene>
<dbReference type="InterPro" id="IPR035923">
    <property type="entry name" value="TT1751-like_sf"/>
</dbReference>
<evidence type="ECO:0000259" key="1">
    <source>
        <dbReference type="Pfam" id="PF03625"/>
    </source>
</evidence>
<dbReference type="Proteomes" id="UP000270046">
    <property type="component" value="Chromosome"/>
</dbReference>
<dbReference type="InterPro" id="IPR005180">
    <property type="entry name" value="DUF302"/>
</dbReference>
<proteinExistence type="predicted"/>
<evidence type="ECO:0000313" key="2">
    <source>
        <dbReference type="EMBL" id="AYL94306.1"/>
    </source>
</evidence>
<dbReference type="CDD" id="cd14797">
    <property type="entry name" value="DUF302"/>
    <property type="match status" value="1"/>
</dbReference>
<organism evidence="2 3">
    <name type="scientific">Mucilaginibacter celer</name>
    <dbReference type="NCBI Taxonomy" id="2305508"/>
    <lineage>
        <taxon>Bacteria</taxon>
        <taxon>Pseudomonadati</taxon>
        <taxon>Bacteroidota</taxon>
        <taxon>Sphingobacteriia</taxon>
        <taxon>Sphingobacteriales</taxon>
        <taxon>Sphingobacteriaceae</taxon>
        <taxon>Mucilaginibacter</taxon>
    </lineage>
</organism>
<accession>A0A494VHR5</accession>
<keyword evidence="3" id="KW-1185">Reference proteome</keyword>
<dbReference type="KEGG" id="muh:HYN43_002905"/>
<feature type="domain" description="DUF302" evidence="1">
    <location>
        <begin position="80"/>
        <end position="127"/>
    </location>
</feature>
<dbReference type="RefSeq" id="WP_119408025.1">
    <property type="nucleotide sequence ID" value="NZ_CP032869.1"/>
</dbReference>
<dbReference type="Gene3D" id="3.30.310.70">
    <property type="entry name" value="TT1751-like domain"/>
    <property type="match status" value="1"/>
</dbReference>
<protein>
    <submittedName>
        <fullName evidence="2">DUF302 domain-containing protein</fullName>
    </submittedName>
</protein>
<evidence type="ECO:0000313" key="3">
    <source>
        <dbReference type="Proteomes" id="UP000270046"/>
    </source>
</evidence>
<dbReference type="EMBL" id="CP032869">
    <property type="protein sequence ID" value="AYL94306.1"/>
    <property type="molecule type" value="Genomic_DNA"/>
</dbReference>
<dbReference type="AlphaFoldDB" id="A0A494VHR5"/>
<dbReference type="OrthoDB" id="121208at2"/>
<reference evidence="2 3" key="1">
    <citation type="submission" date="2018-10" db="EMBL/GenBank/DDBJ databases">
        <title>Genome sequencing of Mucilaginibacter sp. HYN0043.</title>
        <authorList>
            <person name="Kim M."/>
            <person name="Yi H."/>
        </authorList>
    </citation>
    <scope>NUCLEOTIDE SEQUENCE [LARGE SCALE GENOMIC DNA]</scope>
    <source>
        <strain evidence="2 3">HYN0043</strain>
    </source>
</reference>
<dbReference type="Pfam" id="PF03625">
    <property type="entry name" value="DUF302"/>
    <property type="match status" value="1"/>
</dbReference>
<sequence length="161" mass="18040">MERTFSVTKVTQKIESTFDNFVKNFEAAIGRFIAPSDEAANADPEGTIEAIKAKAGMENMYMFPTGDPGQVLRLQGGTYRVKQFAWGNPLMAGNLIKMNIGVALYAPFRMIVFENDEKEVFVEYDKPSTYFSLFDEKVKTVGHGLDEKIEKLIAYSAQDLS</sequence>